<dbReference type="Proteomes" id="UP001139981">
    <property type="component" value="Unassembled WGS sequence"/>
</dbReference>
<sequence length="129" mass="14693">FTYLDVIALIKSLPQLSDLLLSLLKRGAQLADISTPQLFDMLTEAHAPMGKQLRRLIVRESSESVEEVVEFAVLLTSLCPNLDFIDVSHYHARSIVEHMRECADLPPFQKYKQVVRRMPLPKTSENTND</sequence>
<evidence type="ECO:0000313" key="1">
    <source>
        <dbReference type="EMBL" id="KAJ2890134.1"/>
    </source>
</evidence>
<feature type="non-terminal residue" evidence="1">
    <location>
        <position position="1"/>
    </location>
</feature>
<dbReference type="EMBL" id="JANBVB010001489">
    <property type="protein sequence ID" value="KAJ2890134.1"/>
    <property type="molecule type" value="Genomic_DNA"/>
</dbReference>
<evidence type="ECO:0000313" key="2">
    <source>
        <dbReference type="Proteomes" id="UP001139981"/>
    </source>
</evidence>
<keyword evidence="2" id="KW-1185">Reference proteome</keyword>
<gene>
    <name evidence="1" type="ORF">IWW38_004298</name>
</gene>
<name>A0ACC1LZS4_9FUNG</name>
<accession>A0ACC1LZS4</accession>
<protein>
    <submittedName>
        <fullName evidence="1">Uncharacterized protein</fullName>
    </submittedName>
</protein>
<proteinExistence type="predicted"/>
<comment type="caution">
    <text evidence="1">The sequence shown here is derived from an EMBL/GenBank/DDBJ whole genome shotgun (WGS) entry which is preliminary data.</text>
</comment>
<organism evidence="1 2">
    <name type="scientific">Coemansia aciculifera</name>
    <dbReference type="NCBI Taxonomy" id="417176"/>
    <lineage>
        <taxon>Eukaryota</taxon>
        <taxon>Fungi</taxon>
        <taxon>Fungi incertae sedis</taxon>
        <taxon>Zoopagomycota</taxon>
        <taxon>Kickxellomycotina</taxon>
        <taxon>Kickxellomycetes</taxon>
        <taxon>Kickxellales</taxon>
        <taxon>Kickxellaceae</taxon>
        <taxon>Coemansia</taxon>
    </lineage>
</organism>
<reference evidence="1" key="1">
    <citation type="submission" date="2022-07" db="EMBL/GenBank/DDBJ databases">
        <title>Phylogenomic reconstructions and comparative analyses of Kickxellomycotina fungi.</title>
        <authorList>
            <person name="Reynolds N.K."/>
            <person name="Stajich J.E."/>
            <person name="Barry K."/>
            <person name="Grigoriev I.V."/>
            <person name="Crous P."/>
            <person name="Smith M.E."/>
        </authorList>
    </citation>
    <scope>NUCLEOTIDE SEQUENCE</scope>
    <source>
        <strain evidence="1">CBS 190363</strain>
    </source>
</reference>